<dbReference type="SUPFAM" id="SSF50965">
    <property type="entry name" value="Galactose oxidase, central domain"/>
    <property type="match status" value="2"/>
</dbReference>
<feature type="compositionally biased region" description="Polar residues" evidence="7">
    <location>
        <begin position="93"/>
        <end position="111"/>
    </location>
</feature>
<feature type="region of interest" description="Disordered" evidence="7">
    <location>
        <begin position="93"/>
        <end position="146"/>
    </location>
</feature>
<feature type="compositionally biased region" description="Gly residues" evidence="7">
    <location>
        <begin position="17"/>
        <end position="29"/>
    </location>
</feature>
<feature type="compositionally biased region" description="Polar residues" evidence="7">
    <location>
        <begin position="604"/>
        <end position="616"/>
    </location>
</feature>
<dbReference type="InterPro" id="IPR011043">
    <property type="entry name" value="Gal_Oxase/kelch_b-propeller"/>
</dbReference>
<evidence type="ECO:0000256" key="6">
    <source>
        <dbReference type="SAM" id="Coils"/>
    </source>
</evidence>
<proteinExistence type="predicted"/>
<feature type="compositionally biased region" description="Basic and acidic residues" evidence="7">
    <location>
        <begin position="591"/>
        <end position="601"/>
    </location>
</feature>
<evidence type="ECO:0000313" key="9">
    <source>
        <dbReference type="Proteomes" id="UP000279259"/>
    </source>
</evidence>
<feature type="compositionally biased region" description="Low complexity" evidence="7">
    <location>
        <begin position="1409"/>
        <end position="1419"/>
    </location>
</feature>
<keyword evidence="9" id="KW-1185">Reference proteome</keyword>
<gene>
    <name evidence="8" type="primary">KEL2</name>
    <name evidence="8" type="ORF">EHS25_002463</name>
</gene>
<feature type="region of interest" description="Disordered" evidence="7">
    <location>
        <begin position="829"/>
        <end position="919"/>
    </location>
</feature>
<evidence type="ECO:0000256" key="5">
    <source>
        <dbReference type="ARBA" id="ARBA00023054"/>
    </source>
</evidence>
<evidence type="ECO:0000256" key="1">
    <source>
        <dbReference type="ARBA" id="ARBA00004496"/>
    </source>
</evidence>
<feature type="compositionally biased region" description="Polar residues" evidence="7">
    <location>
        <begin position="483"/>
        <end position="494"/>
    </location>
</feature>
<dbReference type="Proteomes" id="UP000279259">
    <property type="component" value="Unassembled WGS sequence"/>
</dbReference>
<evidence type="ECO:0000256" key="2">
    <source>
        <dbReference type="ARBA" id="ARBA00022441"/>
    </source>
</evidence>
<organism evidence="8 9">
    <name type="scientific">Saitozyma podzolica</name>
    <dbReference type="NCBI Taxonomy" id="1890683"/>
    <lineage>
        <taxon>Eukaryota</taxon>
        <taxon>Fungi</taxon>
        <taxon>Dikarya</taxon>
        <taxon>Basidiomycota</taxon>
        <taxon>Agaricomycotina</taxon>
        <taxon>Tremellomycetes</taxon>
        <taxon>Tremellales</taxon>
        <taxon>Trimorphomycetaceae</taxon>
        <taxon>Saitozyma</taxon>
    </lineage>
</organism>
<dbReference type="STRING" id="1890683.A0A427YDV4"/>
<dbReference type="Gene3D" id="1.20.5.170">
    <property type="match status" value="1"/>
</dbReference>
<feature type="compositionally biased region" description="Basic and acidic residues" evidence="7">
    <location>
        <begin position="836"/>
        <end position="887"/>
    </location>
</feature>
<evidence type="ECO:0000256" key="7">
    <source>
        <dbReference type="SAM" id="MobiDB-lite"/>
    </source>
</evidence>
<feature type="region of interest" description="Disordered" evidence="7">
    <location>
        <begin position="1277"/>
        <end position="1319"/>
    </location>
</feature>
<dbReference type="PANTHER" id="PTHR23244">
    <property type="entry name" value="KELCH REPEAT DOMAIN"/>
    <property type="match status" value="1"/>
</dbReference>
<sequence length="1479" mass="161664">MSLFKRKQSKDKDVGTHSGGGGEGPGAGPGASHASHASHGPNGSAAMPPGVNGLGQRVPSGPGAYGQPNGSTPPLANGRRMTSNNMQSLVQIPNTNSIQGPPNGTYEQPPNGSAPGYFVPGSGVNPAQRPPSAPAPPPAPAPSTSYPWSTRPLRLYAPQTSPPSAPVSPFPRYGLSVPAFPSHSGHMLLFGGLVHETVRNDLWSMDIRDCSTMFVKTKGDAPMPRVGHASAIADRIMLVWGGDTKVKQDDSQDEGLYILDLRTQEWTSVPVEPGPIGRYGHAVCMLDTKLYVFGGQAEGSFMNDLWSYDIRQLAGDTHVWEHVQSSGPSPPKRTGHALTSYQNKIYLFGGTDGNYHYNDTWAFDTTTNEWTELSCIGYIPVPREGHAAAIVDGTIYIFGGRDVNGKDLGDLAAFRITNQRWYMFQNMGPAPTARSGHALVAAHGKIYVLGGEANASSGQARDDPSIIHILDTVKIKYPADNQPPRQVKTTNGETVPSDRRDSSPPKPAQPSDTPQSVKRQIAPSASMDSLARAASPLGSSDRLASLAQASTNLPLAAPLDAKTVPRSDSLEMGQPLRMPPANANGLPPQRPKREGDDDYRRAMSPTNLNGPASPNQGDAYRRVASPPNGPASPPNVKNAFNASVLGTRSPSPRMRMAEGADRPAPPPDAFYYGRSPTANGFGGRPGSISGAADLMRELRAKEAEVDAGKKREAAMRVILGRAVQQGFVAEDDEDLPSGEAAPADEEVIKKLTDALVRMKQEKAAIQNELVSQMRTASEKAMDAERLRRGALQEAAFYRAKIATLESNSPLELARVEKERIHELERQLGALATEHGSTQRELERLADVSSSDKELHAAALERESETARRAEDAEEAHRTAAEELEQLRSHVASSESTVREHTERLITLSSTVQQREAERDQYRSQLDDAVAERDQHVGLIEQAQLAITAAGQRTAEMEDLHSKSSGRIKELESELAEARSELEVRAKDVEMANGRLQEVENAYAKSREEADSLRAVTTSRLGELLDSHKELRADESRAVRGHQEQLRALEEESKSLRKMLREAGQRLEDAEAGVSTHRQKHRDLEVSHQSLRAEMRVHRTKLLNAQGDLAKYKELYATKDNELRERDMAVTEVEMRCTVLRNLLAEHGIAVDDHDLSNAETSSSRDLETKLRDKERAHETAQREIEELNRRCQEAEDKVESLGRLVERIKDARSPTAMSMRSPSPTNGDSDRRVTDVEKKMSETESHYKEKLAALEADYQTAVRYVKGTEKMLNRMKGELSKQKSTNTALQTELDQLHGRPSEAGARTREASGRSTPQGIDGELQRRFATLQSQHSSIQAELAASRDVLSAREREVDVLRNRVEDAEREVEVLREDLAQAQHRINTLLGMGPGLGMGSGAESVDEHGQRRASGGSSEEASMAFDKFTKELKQWERSRSPATQESDEETAHLEPVHGLDEAGEGKKGHKRNSSEYSGDWAQ</sequence>
<dbReference type="GO" id="GO:0061245">
    <property type="term" value="P:establishment or maintenance of bipolar cell polarity"/>
    <property type="evidence" value="ECO:0007669"/>
    <property type="project" value="TreeGrafter"/>
</dbReference>
<feature type="compositionally biased region" description="Basic and acidic residues" evidence="7">
    <location>
        <begin position="1294"/>
        <end position="1311"/>
    </location>
</feature>
<dbReference type="PANTHER" id="PTHR23244:SF456">
    <property type="entry name" value="MULTIPLE EPIDERMAL GROWTH FACTOR-LIKE DOMAINS PROTEIN 8"/>
    <property type="match status" value="1"/>
</dbReference>
<feature type="compositionally biased region" description="Polar residues" evidence="7">
    <location>
        <begin position="1282"/>
        <end position="1293"/>
    </location>
</feature>
<reference evidence="8 9" key="1">
    <citation type="submission" date="2018-11" db="EMBL/GenBank/DDBJ databases">
        <title>Genome sequence of Saitozyma podzolica DSM 27192.</title>
        <authorList>
            <person name="Aliyu H."/>
            <person name="Gorte O."/>
            <person name="Ochsenreither K."/>
        </authorList>
    </citation>
    <scope>NUCLEOTIDE SEQUENCE [LARGE SCALE GENOMIC DNA]</scope>
    <source>
        <strain evidence="8 9">DSM 27192</strain>
    </source>
</reference>
<evidence type="ECO:0000256" key="4">
    <source>
        <dbReference type="ARBA" id="ARBA00022737"/>
    </source>
</evidence>
<accession>A0A427YDV4</accession>
<feature type="region of interest" description="Disordered" evidence="7">
    <location>
        <begin position="1155"/>
        <end position="1181"/>
    </location>
</feature>
<feature type="coiled-coil region" evidence="6">
    <location>
        <begin position="960"/>
        <end position="1065"/>
    </location>
</feature>
<dbReference type="GO" id="GO:0051285">
    <property type="term" value="C:cell cortex of cell tip"/>
    <property type="evidence" value="ECO:0007669"/>
    <property type="project" value="TreeGrafter"/>
</dbReference>
<comment type="caution">
    <text evidence="8">The sequence shown here is derived from an EMBL/GenBank/DDBJ whole genome shotgun (WGS) entry which is preliminary data.</text>
</comment>
<dbReference type="SMART" id="SM00612">
    <property type="entry name" value="Kelch"/>
    <property type="match status" value="4"/>
</dbReference>
<feature type="compositionally biased region" description="Polar residues" evidence="7">
    <location>
        <begin position="1215"/>
        <end position="1227"/>
    </location>
</feature>
<feature type="compositionally biased region" description="Pro residues" evidence="7">
    <location>
        <begin position="128"/>
        <end position="141"/>
    </location>
</feature>
<name>A0A427YDV4_9TREE</name>
<feature type="compositionally biased region" description="Polar residues" evidence="7">
    <location>
        <begin position="68"/>
        <end position="81"/>
    </location>
</feature>
<dbReference type="Pfam" id="PF24681">
    <property type="entry name" value="Kelch_KLHDC2_KLHL20_DRC7"/>
    <property type="match status" value="1"/>
</dbReference>
<feature type="compositionally biased region" description="Basic and acidic residues" evidence="7">
    <location>
        <begin position="1424"/>
        <end position="1436"/>
    </location>
</feature>
<feature type="compositionally biased region" description="Low complexity" evidence="7">
    <location>
        <begin position="30"/>
        <end position="46"/>
    </location>
</feature>
<keyword evidence="3" id="KW-0963">Cytoplasm</keyword>
<evidence type="ECO:0000256" key="3">
    <source>
        <dbReference type="ARBA" id="ARBA00022490"/>
    </source>
</evidence>
<evidence type="ECO:0000313" key="8">
    <source>
        <dbReference type="EMBL" id="RSH89351.1"/>
    </source>
</evidence>
<dbReference type="EMBL" id="RSCD01000014">
    <property type="protein sequence ID" value="RSH89351.1"/>
    <property type="molecule type" value="Genomic_DNA"/>
</dbReference>
<feature type="region of interest" description="Disordered" evidence="7">
    <location>
        <begin position="1207"/>
        <end position="1244"/>
    </location>
</feature>
<keyword evidence="4" id="KW-0677">Repeat</keyword>
<feature type="region of interest" description="Disordered" evidence="7">
    <location>
        <begin position="1390"/>
        <end position="1479"/>
    </location>
</feature>
<dbReference type="SUPFAM" id="SSF57997">
    <property type="entry name" value="Tropomyosin"/>
    <property type="match status" value="1"/>
</dbReference>
<feature type="region of interest" description="Disordered" evidence="7">
    <location>
        <begin position="558"/>
        <end position="665"/>
    </location>
</feature>
<feature type="compositionally biased region" description="Polar residues" evidence="7">
    <location>
        <begin position="638"/>
        <end position="650"/>
    </location>
</feature>
<feature type="compositionally biased region" description="Basic and acidic residues" evidence="7">
    <location>
        <begin position="1228"/>
        <end position="1244"/>
    </location>
</feature>
<feature type="region of interest" description="Disordered" evidence="7">
    <location>
        <begin position="1"/>
        <end position="81"/>
    </location>
</feature>
<feature type="coiled-coil region" evidence="6">
    <location>
        <begin position="1348"/>
        <end position="1389"/>
    </location>
</feature>
<keyword evidence="2" id="KW-0880">Kelch repeat</keyword>
<feature type="region of interest" description="Disordered" evidence="7">
    <location>
        <begin position="478"/>
        <end position="536"/>
    </location>
</feature>
<comment type="subcellular location">
    <subcellularLocation>
        <location evidence="1">Cytoplasm</location>
    </subcellularLocation>
</comment>
<protein>
    <submittedName>
        <fullName evidence="8">Negative regulator of mitotic exit</fullName>
    </submittedName>
</protein>
<keyword evidence="5 6" id="KW-0175">Coiled coil</keyword>
<feature type="compositionally biased region" description="Basic and acidic residues" evidence="7">
    <location>
        <begin position="1446"/>
        <end position="1463"/>
    </location>
</feature>
<dbReference type="Gene3D" id="2.120.10.80">
    <property type="entry name" value="Kelch-type beta propeller"/>
    <property type="match status" value="2"/>
</dbReference>
<dbReference type="OrthoDB" id="45365at2759"/>
<dbReference type="InterPro" id="IPR006652">
    <property type="entry name" value="Kelch_1"/>
</dbReference>
<dbReference type="InterPro" id="IPR015915">
    <property type="entry name" value="Kelch-typ_b-propeller"/>
</dbReference>
<dbReference type="FunFam" id="2.120.10.80:FF:000049">
    <property type="entry name" value="Cell polarity protein (Tea1)"/>
    <property type="match status" value="1"/>
</dbReference>